<dbReference type="InterPro" id="IPR041492">
    <property type="entry name" value="HAD_2"/>
</dbReference>
<proteinExistence type="predicted"/>
<name>A0A940S2T4_9RHOB</name>
<dbReference type="Gene3D" id="3.40.50.1000">
    <property type="entry name" value="HAD superfamily/HAD-like"/>
    <property type="match status" value="1"/>
</dbReference>
<dbReference type="NCBIfam" id="TIGR01549">
    <property type="entry name" value="HAD-SF-IA-v1"/>
    <property type="match status" value="1"/>
</dbReference>
<gene>
    <name evidence="1" type="ORF">J5474_07395</name>
</gene>
<sequence>MTGLKLVIFDVDGTLVDSQGDILGAMGVAFRAEGLETPDREAVLGIVGLSLPQAMERLVTGIGAVQRTRLVEAYKGAYASLVAAGGAAASPLYPGIPELLMQLAGKDEVMLGVATGKSRRGLTRLLDAHGLQRRFVTTQVADDHPSKPHPAMLFACLDEVGVEAEQAVMIGDTSYDMDMAEAAGIRGIGVTWGYHPAEALAAATRVVDDTKTLETAIFDLLEDRT</sequence>
<dbReference type="EMBL" id="JAGISH010000003">
    <property type="protein sequence ID" value="MBP0482314.1"/>
    <property type="molecule type" value="Genomic_DNA"/>
</dbReference>
<dbReference type="InterPro" id="IPR036412">
    <property type="entry name" value="HAD-like_sf"/>
</dbReference>
<evidence type="ECO:0000313" key="2">
    <source>
        <dbReference type="Proteomes" id="UP000675940"/>
    </source>
</evidence>
<keyword evidence="2" id="KW-1185">Reference proteome</keyword>
<dbReference type="PANTHER" id="PTHR43434">
    <property type="entry name" value="PHOSPHOGLYCOLATE PHOSPHATASE"/>
    <property type="match status" value="1"/>
</dbReference>
<dbReference type="InterPro" id="IPR006439">
    <property type="entry name" value="HAD-SF_hydro_IA"/>
</dbReference>
<dbReference type="GO" id="GO:0008967">
    <property type="term" value="F:phosphoglycolate phosphatase activity"/>
    <property type="evidence" value="ECO:0007669"/>
    <property type="project" value="TreeGrafter"/>
</dbReference>
<evidence type="ECO:0000313" key="1">
    <source>
        <dbReference type="EMBL" id="MBP0482314.1"/>
    </source>
</evidence>
<dbReference type="RefSeq" id="WP_209360167.1">
    <property type="nucleotide sequence ID" value="NZ_JAGISH010000003.1"/>
</dbReference>
<dbReference type="Gene3D" id="1.10.150.240">
    <property type="entry name" value="Putative phosphatase, domain 2"/>
    <property type="match status" value="1"/>
</dbReference>
<organism evidence="1 2">
    <name type="scientific">Sagittula salina</name>
    <dbReference type="NCBI Taxonomy" id="2820268"/>
    <lineage>
        <taxon>Bacteria</taxon>
        <taxon>Pseudomonadati</taxon>
        <taxon>Pseudomonadota</taxon>
        <taxon>Alphaproteobacteria</taxon>
        <taxon>Rhodobacterales</taxon>
        <taxon>Roseobacteraceae</taxon>
        <taxon>Sagittula</taxon>
    </lineage>
</organism>
<dbReference type="InterPro" id="IPR023214">
    <property type="entry name" value="HAD_sf"/>
</dbReference>
<comment type="caution">
    <text evidence="1">The sequence shown here is derived from an EMBL/GenBank/DDBJ whole genome shotgun (WGS) entry which is preliminary data.</text>
</comment>
<dbReference type="SUPFAM" id="SSF56784">
    <property type="entry name" value="HAD-like"/>
    <property type="match status" value="1"/>
</dbReference>
<dbReference type="InterPro" id="IPR023198">
    <property type="entry name" value="PGP-like_dom2"/>
</dbReference>
<dbReference type="Proteomes" id="UP000675940">
    <property type="component" value="Unassembled WGS sequence"/>
</dbReference>
<dbReference type="AlphaFoldDB" id="A0A940S2T4"/>
<keyword evidence="1" id="KW-0378">Hydrolase</keyword>
<reference evidence="1" key="1">
    <citation type="submission" date="2021-03" db="EMBL/GenBank/DDBJ databases">
        <title>Sagittula salina sp. nov. strain M10.9X isolated from the marine waste.</title>
        <authorList>
            <person name="Satari L."/>
            <person name="Molina-Menor E."/>
            <person name="Vidal-Verdu A."/>
            <person name="Pascual J."/>
            <person name="Pereto J."/>
            <person name="Porcar M."/>
        </authorList>
    </citation>
    <scope>NUCLEOTIDE SEQUENCE</scope>
    <source>
        <strain evidence="1">M10.9X</strain>
    </source>
</reference>
<dbReference type="GO" id="GO:0005829">
    <property type="term" value="C:cytosol"/>
    <property type="evidence" value="ECO:0007669"/>
    <property type="project" value="TreeGrafter"/>
</dbReference>
<dbReference type="PANTHER" id="PTHR43434:SF24">
    <property type="entry name" value="HYDROLASE-RELATED"/>
    <property type="match status" value="1"/>
</dbReference>
<dbReference type="SFLD" id="SFLDG01129">
    <property type="entry name" value="C1.5:_HAD__Beta-PGM__Phosphata"/>
    <property type="match status" value="1"/>
</dbReference>
<protein>
    <submittedName>
        <fullName evidence="1">HAD-IA family hydrolase</fullName>
    </submittedName>
</protein>
<dbReference type="SFLD" id="SFLDS00003">
    <property type="entry name" value="Haloacid_Dehalogenase"/>
    <property type="match status" value="1"/>
</dbReference>
<dbReference type="Pfam" id="PF13419">
    <property type="entry name" value="HAD_2"/>
    <property type="match status" value="1"/>
</dbReference>
<dbReference type="SFLD" id="SFLDG01135">
    <property type="entry name" value="C1.5.6:_HAD__Beta-PGM__Phospha"/>
    <property type="match status" value="1"/>
</dbReference>
<dbReference type="InterPro" id="IPR050155">
    <property type="entry name" value="HAD-like_hydrolase_sf"/>
</dbReference>
<dbReference type="GO" id="GO:0006281">
    <property type="term" value="P:DNA repair"/>
    <property type="evidence" value="ECO:0007669"/>
    <property type="project" value="TreeGrafter"/>
</dbReference>
<accession>A0A940S2T4</accession>